<evidence type="ECO:0000256" key="7">
    <source>
        <dbReference type="ARBA" id="ARBA00022842"/>
    </source>
</evidence>
<sequence>MKKVLKSLLAVAVLLCILFPGSSPGFAAENKKQSTTVQVKAMTFNIRNSNNNDSSPHTWKERIPAIRRLINKKNPDIIGTQEVLPSQLKDLKTHLPHYKWIGGNRGVYSAISYKENEYRVLEYDYFWLSDKPGVKGSKTWGNQVPRMVTWAKFLDKQSNKQFYFVNTHFDHQSAQARQKSAEFILKVTKKKFDPRLPVILTGDFNAKPGSLPHTILTSHGAFNDLWETAEKRRNEKLGTFNGFDDPTGGGPDKRIDWILGKGNLAANEIEIVNVRRNGQFPSDHFPVAANISLIYNK</sequence>
<evidence type="ECO:0000256" key="5">
    <source>
        <dbReference type="ARBA" id="ARBA00022763"/>
    </source>
</evidence>
<evidence type="ECO:0000313" key="11">
    <source>
        <dbReference type="EMBL" id="MFD1707249.1"/>
    </source>
</evidence>
<keyword evidence="4" id="KW-0479">Metal-binding</keyword>
<evidence type="ECO:0000256" key="8">
    <source>
        <dbReference type="ARBA" id="ARBA00023204"/>
    </source>
</evidence>
<comment type="caution">
    <text evidence="11">The sequence shown here is derived from an EMBL/GenBank/DDBJ whole genome shotgun (WGS) entry which is preliminary data.</text>
</comment>
<keyword evidence="5" id="KW-0227">DNA damage</keyword>
<gene>
    <name evidence="11" type="ORF">ACFSCZ_10960</name>
</gene>
<dbReference type="PANTHER" id="PTHR15822:SF4">
    <property type="entry name" value="TYROSYL-DNA PHOSPHODIESTERASE 2"/>
    <property type="match status" value="1"/>
</dbReference>
<dbReference type="InterPro" id="IPR036691">
    <property type="entry name" value="Endo/exonu/phosph_ase_sf"/>
</dbReference>
<dbReference type="RefSeq" id="WP_380773973.1">
    <property type="nucleotide sequence ID" value="NZ_JBHUEO010000029.1"/>
</dbReference>
<comment type="cofactor">
    <cofactor evidence="2">
        <name>Mg(2+)</name>
        <dbReference type="ChEBI" id="CHEBI:18420"/>
    </cofactor>
</comment>
<dbReference type="GO" id="GO:0004519">
    <property type="term" value="F:endonuclease activity"/>
    <property type="evidence" value="ECO:0007669"/>
    <property type="project" value="UniProtKB-KW"/>
</dbReference>
<keyword evidence="3" id="KW-0540">Nuclease</keyword>
<keyword evidence="11" id="KW-0255">Endonuclease</keyword>
<dbReference type="InterPro" id="IPR051547">
    <property type="entry name" value="TDP2-like"/>
</dbReference>
<evidence type="ECO:0000259" key="10">
    <source>
        <dbReference type="Pfam" id="PF03372"/>
    </source>
</evidence>
<evidence type="ECO:0000313" key="12">
    <source>
        <dbReference type="Proteomes" id="UP001597301"/>
    </source>
</evidence>
<dbReference type="Proteomes" id="UP001597301">
    <property type="component" value="Unassembled WGS sequence"/>
</dbReference>
<reference evidence="12" key="1">
    <citation type="journal article" date="2019" name="Int. J. Syst. Evol. Microbiol.">
        <title>The Global Catalogue of Microorganisms (GCM) 10K type strain sequencing project: providing services to taxonomists for standard genome sequencing and annotation.</title>
        <authorList>
            <consortium name="The Broad Institute Genomics Platform"/>
            <consortium name="The Broad Institute Genome Sequencing Center for Infectious Disease"/>
            <person name="Wu L."/>
            <person name="Ma J."/>
        </authorList>
    </citation>
    <scope>NUCLEOTIDE SEQUENCE [LARGE SCALE GENOMIC DNA]</scope>
    <source>
        <strain evidence="12">CGMCC 1.12295</strain>
    </source>
</reference>
<feature type="domain" description="Endonuclease/exonuclease/phosphatase" evidence="10">
    <location>
        <begin position="42"/>
        <end position="284"/>
    </location>
</feature>
<dbReference type="EMBL" id="JBHUEO010000029">
    <property type="protein sequence ID" value="MFD1707249.1"/>
    <property type="molecule type" value="Genomic_DNA"/>
</dbReference>
<feature type="signal peptide" evidence="9">
    <location>
        <begin position="1"/>
        <end position="27"/>
    </location>
</feature>
<dbReference type="PANTHER" id="PTHR15822">
    <property type="entry name" value="TRAF AND TNF RECEPTOR-ASSOCIATED PROTEIN"/>
    <property type="match status" value="1"/>
</dbReference>
<accession>A0ABW4KGA6</accession>
<keyword evidence="6" id="KW-0378">Hydrolase</keyword>
<dbReference type="InterPro" id="IPR005135">
    <property type="entry name" value="Endo/exonuclease/phosphatase"/>
</dbReference>
<evidence type="ECO:0000256" key="9">
    <source>
        <dbReference type="SAM" id="SignalP"/>
    </source>
</evidence>
<dbReference type="Pfam" id="PF03372">
    <property type="entry name" value="Exo_endo_phos"/>
    <property type="match status" value="1"/>
</dbReference>
<evidence type="ECO:0000256" key="1">
    <source>
        <dbReference type="ARBA" id="ARBA00001936"/>
    </source>
</evidence>
<name>A0ABW4KGA6_9BACI</name>
<keyword evidence="9" id="KW-0732">Signal</keyword>
<evidence type="ECO:0000256" key="4">
    <source>
        <dbReference type="ARBA" id="ARBA00022723"/>
    </source>
</evidence>
<feature type="chain" id="PRO_5046833448" evidence="9">
    <location>
        <begin position="28"/>
        <end position="297"/>
    </location>
</feature>
<evidence type="ECO:0000256" key="3">
    <source>
        <dbReference type="ARBA" id="ARBA00022722"/>
    </source>
</evidence>
<proteinExistence type="predicted"/>
<keyword evidence="7" id="KW-0460">Magnesium</keyword>
<dbReference type="Gene3D" id="3.60.10.10">
    <property type="entry name" value="Endonuclease/exonuclease/phosphatase"/>
    <property type="match status" value="1"/>
</dbReference>
<keyword evidence="8" id="KW-0234">DNA repair</keyword>
<protein>
    <submittedName>
        <fullName evidence="11">Endonuclease/exonuclease/phosphatase family protein</fullName>
    </submittedName>
</protein>
<evidence type="ECO:0000256" key="2">
    <source>
        <dbReference type="ARBA" id="ARBA00001946"/>
    </source>
</evidence>
<evidence type="ECO:0000256" key="6">
    <source>
        <dbReference type="ARBA" id="ARBA00022801"/>
    </source>
</evidence>
<dbReference type="CDD" id="cd09083">
    <property type="entry name" value="EEP-1"/>
    <property type="match status" value="1"/>
</dbReference>
<keyword evidence="12" id="KW-1185">Reference proteome</keyword>
<dbReference type="SUPFAM" id="SSF56219">
    <property type="entry name" value="DNase I-like"/>
    <property type="match status" value="1"/>
</dbReference>
<comment type="cofactor">
    <cofactor evidence="1">
        <name>Mn(2+)</name>
        <dbReference type="ChEBI" id="CHEBI:29035"/>
    </cofactor>
</comment>
<organism evidence="11 12">
    <name type="scientific">Siminovitchia sediminis</name>
    <dbReference type="NCBI Taxonomy" id="1274353"/>
    <lineage>
        <taxon>Bacteria</taxon>
        <taxon>Bacillati</taxon>
        <taxon>Bacillota</taxon>
        <taxon>Bacilli</taxon>
        <taxon>Bacillales</taxon>
        <taxon>Bacillaceae</taxon>
        <taxon>Siminovitchia</taxon>
    </lineage>
</organism>